<proteinExistence type="inferred from homology"/>
<evidence type="ECO:0000313" key="4">
    <source>
        <dbReference type="Proteomes" id="UP000177369"/>
    </source>
</evidence>
<protein>
    <recommendedName>
        <fullName evidence="2">GIY-YIG domain-containing protein</fullName>
    </recommendedName>
</protein>
<evidence type="ECO:0000313" key="3">
    <source>
        <dbReference type="EMBL" id="OGD89258.1"/>
    </source>
</evidence>
<comment type="similarity">
    <text evidence="1">Belongs to the UPF0213 family.</text>
</comment>
<feature type="domain" description="GIY-YIG" evidence="2">
    <location>
        <begin position="3"/>
        <end position="79"/>
    </location>
</feature>
<dbReference type="InterPro" id="IPR000305">
    <property type="entry name" value="GIY-YIG_endonuc"/>
</dbReference>
<comment type="caution">
    <text evidence="3">The sequence shown here is derived from an EMBL/GenBank/DDBJ whole genome shotgun (WGS) entry which is preliminary data.</text>
</comment>
<evidence type="ECO:0000259" key="2">
    <source>
        <dbReference type="PROSITE" id="PS50164"/>
    </source>
</evidence>
<sequence length="96" mass="11537">MHKAYYIYILSNFKRNVIYVGVTSNLRRRVWEHKQNLVEGFSKKYKVHDLIYFETFSDPISAIEREKQIKSWSRGKKDGLIKKANPKLKDLYNEIL</sequence>
<dbReference type="SMART" id="SM00465">
    <property type="entry name" value="GIYc"/>
    <property type="match status" value="1"/>
</dbReference>
<evidence type="ECO:0000256" key="1">
    <source>
        <dbReference type="ARBA" id="ARBA00007435"/>
    </source>
</evidence>
<dbReference type="STRING" id="1797714.A3D04_01315"/>
<dbReference type="InterPro" id="IPR035901">
    <property type="entry name" value="GIY-YIG_endonuc_sf"/>
</dbReference>
<reference evidence="3 4" key="1">
    <citation type="journal article" date="2016" name="Nat. Commun.">
        <title>Thousands of microbial genomes shed light on interconnected biogeochemical processes in an aquifer system.</title>
        <authorList>
            <person name="Anantharaman K."/>
            <person name="Brown C.T."/>
            <person name="Hug L.A."/>
            <person name="Sharon I."/>
            <person name="Castelle C.J."/>
            <person name="Probst A.J."/>
            <person name="Thomas B.C."/>
            <person name="Singh A."/>
            <person name="Wilkins M.J."/>
            <person name="Karaoz U."/>
            <person name="Brodie E.L."/>
            <person name="Williams K.H."/>
            <person name="Hubbard S.S."/>
            <person name="Banfield J.F."/>
        </authorList>
    </citation>
    <scope>NUCLEOTIDE SEQUENCE [LARGE SCALE GENOMIC DNA]</scope>
</reference>
<dbReference type="CDD" id="cd10448">
    <property type="entry name" value="GIY-YIG_unchar_3"/>
    <property type="match status" value="1"/>
</dbReference>
<organism evidence="3 4">
    <name type="scientific">Candidatus Curtissbacteria bacterium RIFCSPHIGHO2_02_FULL_40_16b</name>
    <dbReference type="NCBI Taxonomy" id="1797714"/>
    <lineage>
        <taxon>Bacteria</taxon>
        <taxon>Candidatus Curtissiibacteriota</taxon>
    </lineage>
</organism>
<dbReference type="InterPro" id="IPR050190">
    <property type="entry name" value="UPF0213_domain"/>
</dbReference>
<dbReference type="Gene3D" id="3.40.1440.10">
    <property type="entry name" value="GIY-YIG endonuclease"/>
    <property type="match status" value="1"/>
</dbReference>
<dbReference type="SUPFAM" id="SSF82771">
    <property type="entry name" value="GIY-YIG endonuclease"/>
    <property type="match status" value="1"/>
</dbReference>
<dbReference type="PROSITE" id="PS50164">
    <property type="entry name" value="GIY_YIG"/>
    <property type="match status" value="1"/>
</dbReference>
<gene>
    <name evidence="3" type="ORF">A3D04_01315</name>
</gene>
<name>A0A1F5GBM3_9BACT</name>
<dbReference type="EMBL" id="MFBD01000008">
    <property type="protein sequence ID" value="OGD89258.1"/>
    <property type="molecule type" value="Genomic_DNA"/>
</dbReference>
<dbReference type="Pfam" id="PF01541">
    <property type="entry name" value="GIY-YIG"/>
    <property type="match status" value="1"/>
</dbReference>
<accession>A0A1F5GBM3</accession>
<dbReference type="Proteomes" id="UP000177369">
    <property type="component" value="Unassembled WGS sequence"/>
</dbReference>
<dbReference type="PANTHER" id="PTHR34477">
    <property type="entry name" value="UPF0213 PROTEIN YHBQ"/>
    <property type="match status" value="1"/>
</dbReference>
<dbReference type="AlphaFoldDB" id="A0A1F5GBM3"/>
<dbReference type="PANTHER" id="PTHR34477:SF5">
    <property type="entry name" value="BSL5627 PROTEIN"/>
    <property type="match status" value="1"/>
</dbReference>